<proteinExistence type="predicted"/>
<keyword evidence="2" id="KW-0614">Plasmid</keyword>
<dbReference type="GO" id="GO:0016787">
    <property type="term" value="F:hydrolase activity"/>
    <property type="evidence" value="ECO:0007669"/>
    <property type="project" value="UniProtKB-KW"/>
</dbReference>
<evidence type="ECO:0000313" key="3">
    <source>
        <dbReference type="Proteomes" id="UP000238390"/>
    </source>
</evidence>
<gene>
    <name evidence="2" type="primary">uvrD_1</name>
    <name evidence="2" type="ORF">CSB93_6908</name>
</gene>
<keyword evidence="2" id="KW-0067">ATP-binding</keyword>
<keyword evidence="2" id="KW-0347">Helicase</keyword>
<keyword evidence="2" id="KW-0547">Nucleotide-binding</keyword>
<organism evidence="2 3">
    <name type="scientific">Pseudomonas paraeruginosa</name>
    <dbReference type="NCBI Taxonomy" id="2994495"/>
    <lineage>
        <taxon>Bacteria</taxon>
        <taxon>Pseudomonadati</taxon>
        <taxon>Pseudomonadota</taxon>
        <taxon>Gammaproteobacteria</taxon>
        <taxon>Pseudomonadales</taxon>
        <taxon>Pseudomonadaceae</taxon>
        <taxon>Pseudomonas</taxon>
    </lineage>
</organism>
<name>A0A2R3J563_9PSED</name>
<feature type="region of interest" description="Disordered" evidence="1">
    <location>
        <begin position="1"/>
        <end position="22"/>
    </location>
</feature>
<sequence length="57" mass="6272">MSLDRFHSCGSQGQGTGHALQNLAGGLRSERNSENLFRALYYREAGQHAEEELSGFS</sequence>
<geneLocation type="plasmid" evidence="2 3">
    <name>unnamed2</name>
</geneLocation>
<keyword evidence="2" id="KW-0378">Hydrolase</keyword>
<evidence type="ECO:0000313" key="2">
    <source>
        <dbReference type="EMBL" id="AVK09320.1"/>
    </source>
</evidence>
<protein>
    <submittedName>
        <fullName evidence="2">UvrD/REP DNA helicase II domain protein</fullName>
        <ecNumber evidence="2">3.6.1.-</ecNumber>
    </submittedName>
</protein>
<dbReference type="GO" id="GO:0004386">
    <property type="term" value="F:helicase activity"/>
    <property type="evidence" value="ECO:0007669"/>
    <property type="project" value="UniProtKB-KW"/>
</dbReference>
<accession>A0A2R3J563</accession>
<reference evidence="2 3" key="1">
    <citation type="submission" date="2018-02" db="EMBL/GenBank/DDBJ databases">
        <title>FDA/CDC Antimicrobial Resistant Isolate Bank Genome Sequencing.</title>
        <authorList>
            <person name="Benahmed F.H."/>
            <person name="Lutgring J.D."/>
            <person name="Yoo B."/>
            <person name="Machado M."/>
            <person name="Brown A."/>
            <person name="McAllister G."/>
            <person name="Perry A."/>
            <person name="Halpin A.L."/>
            <person name="Vavikolanu K."/>
            <person name="Ott S."/>
            <person name="Zhao X."/>
            <person name="Tallon L.J."/>
            <person name="Sadzewicz L."/>
            <person name="Aluvathingal J."/>
            <person name="Nadendla S."/>
            <person name="Voskania-kordi A."/>
            <person name="Simonyan V."/>
            <person name="Patel J."/>
            <person name="Shawar R.M."/>
        </authorList>
    </citation>
    <scope>NUCLEOTIDE SEQUENCE [LARGE SCALE GENOMIC DNA]</scope>
    <source>
        <strain evidence="2 3">AR_0356</strain>
        <plasmid evidence="2 3">unnamed2</plasmid>
    </source>
</reference>
<dbReference type="Proteomes" id="UP000238390">
    <property type="component" value="Plasmid unnamed2"/>
</dbReference>
<dbReference type="EC" id="3.6.1.-" evidence="2"/>
<evidence type="ECO:0000256" key="1">
    <source>
        <dbReference type="SAM" id="MobiDB-lite"/>
    </source>
</evidence>
<keyword evidence="3" id="KW-1185">Reference proteome</keyword>
<dbReference type="AlphaFoldDB" id="A0A2R3J563"/>
<dbReference type="EMBL" id="CP027170">
    <property type="protein sequence ID" value="AVK09320.1"/>
    <property type="molecule type" value="Genomic_DNA"/>
</dbReference>